<evidence type="ECO:0000313" key="2">
    <source>
        <dbReference type="EMBL" id="GBG26794.1"/>
    </source>
</evidence>
<protein>
    <submittedName>
        <fullName evidence="2">Protein phosphatase 1B</fullName>
    </submittedName>
</protein>
<dbReference type="Pfam" id="PF00481">
    <property type="entry name" value="PP2C"/>
    <property type="match status" value="1"/>
</dbReference>
<dbReference type="PANTHER" id="PTHR13832:SF827">
    <property type="entry name" value="PROTEIN PHOSPHATASE 1L"/>
    <property type="match status" value="1"/>
</dbReference>
<sequence length="319" mass="34683">MLSTESTAGKEPQEGLGEDLYGLASVQGPRPSHEDAHLVVESGALGMDAVSAFGVFDGFGGSEISTMLSKTVLEEVQEAMKEYKVNTEDPSGRHNAELIALSMRDGFLKLDEKMVDLEAESGSTLVMMLMTPTHLVIANVGDSRFMLSSKNGTSMFTTKDHKPTDEKEFARIVNTAGGFVEYGRVNGRLAVARAFGASYFKKDPSRGPLEQAVTPEPDLFIFERSDLHDFAILGSDGLWDVFSPHQIIGNVVPFIKPEPTRAAPDAKDDSEAFWAWFAANPTAARPSNLRNLNDVSMQLCVDSLNRGSTDNVTALIIKF</sequence>
<dbReference type="InterPro" id="IPR015655">
    <property type="entry name" value="PP2C"/>
</dbReference>
<reference evidence="2 3" key="1">
    <citation type="submission" date="2017-12" db="EMBL/GenBank/DDBJ databases">
        <title>Sequencing, de novo assembly and annotation of complete genome of a new Thraustochytrid species, strain FCC1311.</title>
        <authorList>
            <person name="Sedici K."/>
            <person name="Godart F."/>
            <person name="Aiese Cigliano R."/>
            <person name="Sanseverino W."/>
            <person name="Barakat M."/>
            <person name="Ortet P."/>
            <person name="Marechal E."/>
            <person name="Cagnac O."/>
            <person name="Amato A."/>
        </authorList>
    </citation>
    <scope>NUCLEOTIDE SEQUENCE [LARGE SCALE GENOMIC DNA]</scope>
</reference>
<dbReference type="AlphaFoldDB" id="A0A2R5GG07"/>
<dbReference type="GO" id="GO:0004722">
    <property type="term" value="F:protein serine/threonine phosphatase activity"/>
    <property type="evidence" value="ECO:0007669"/>
    <property type="project" value="InterPro"/>
</dbReference>
<dbReference type="EMBL" id="BEYU01000024">
    <property type="protein sequence ID" value="GBG26794.1"/>
    <property type="molecule type" value="Genomic_DNA"/>
</dbReference>
<comment type="caution">
    <text evidence="2">The sequence shown here is derived from an EMBL/GenBank/DDBJ whole genome shotgun (WGS) entry which is preliminary data.</text>
</comment>
<dbReference type="OrthoDB" id="59240at2759"/>
<dbReference type="SUPFAM" id="SSF81606">
    <property type="entry name" value="PP2C-like"/>
    <property type="match status" value="1"/>
</dbReference>
<dbReference type="Proteomes" id="UP000241890">
    <property type="component" value="Unassembled WGS sequence"/>
</dbReference>
<dbReference type="Gene3D" id="3.60.40.10">
    <property type="entry name" value="PPM-type phosphatase domain"/>
    <property type="match status" value="1"/>
</dbReference>
<dbReference type="SMART" id="SM00332">
    <property type="entry name" value="PP2Cc"/>
    <property type="match status" value="1"/>
</dbReference>
<dbReference type="InterPro" id="IPR001932">
    <property type="entry name" value="PPM-type_phosphatase-like_dom"/>
</dbReference>
<evidence type="ECO:0000313" key="3">
    <source>
        <dbReference type="Proteomes" id="UP000241890"/>
    </source>
</evidence>
<keyword evidence="3" id="KW-1185">Reference proteome</keyword>
<proteinExistence type="predicted"/>
<dbReference type="CDD" id="cd00143">
    <property type="entry name" value="PP2Cc"/>
    <property type="match status" value="1"/>
</dbReference>
<accession>A0A2R5GG07</accession>
<dbReference type="InterPro" id="IPR036457">
    <property type="entry name" value="PPM-type-like_dom_sf"/>
</dbReference>
<feature type="domain" description="PPM-type phosphatase" evidence="1">
    <location>
        <begin position="20"/>
        <end position="319"/>
    </location>
</feature>
<dbReference type="PROSITE" id="PS51746">
    <property type="entry name" value="PPM_2"/>
    <property type="match status" value="1"/>
</dbReference>
<dbReference type="InParanoid" id="A0A2R5GG07"/>
<organism evidence="2 3">
    <name type="scientific">Hondaea fermentalgiana</name>
    <dbReference type="NCBI Taxonomy" id="2315210"/>
    <lineage>
        <taxon>Eukaryota</taxon>
        <taxon>Sar</taxon>
        <taxon>Stramenopiles</taxon>
        <taxon>Bigyra</taxon>
        <taxon>Labyrinthulomycetes</taxon>
        <taxon>Thraustochytrida</taxon>
        <taxon>Thraustochytriidae</taxon>
        <taxon>Hondaea</taxon>
    </lineage>
</organism>
<gene>
    <name evidence="2" type="ORF">FCC1311_030162</name>
</gene>
<evidence type="ECO:0000259" key="1">
    <source>
        <dbReference type="PROSITE" id="PS51746"/>
    </source>
</evidence>
<dbReference type="PANTHER" id="PTHR13832">
    <property type="entry name" value="PROTEIN PHOSPHATASE 2C"/>
    <property type="match status" value="1"/>
</dbReference>
<name>A0A2R5GG07_9STRA</name>